<sequence length="143" mass="15701">MASSNKATISARERVRKANAERLAAEQARLKQNEDDLVAFFNSTTDIEKADSDVEEKIRKIRDEAEEKKANAVKRQATAILGLKQRGESTSAIAEMTELSEAKVRELIRLAKPKTKPAAEPVAEPSPKPVAENKSDEAEQLAS</sequence>
<evidence type="ECO:0000313" key="3">
    <source>
        <dbReference type="EMBL" id="GCE40961.1"/>
    </source>
</evidence>
<comment type="caution">
    <text evidence="3">The sequence shown here is derived from an EMBL/GenBank/DDBJ whole genome shotgun (WGS) entry which is preliminary data.</text>
</comment>
<keyword evidence="1" id="KW-0175">Coiled coil</keyword>
<accession>A0A402CBK1</accession>
<feature type="region of interest" description="Disordered" evidence="2">
    <location>
        <begin position="111"/>
        <end position="143"/>
    </location>
</feature>
<dbReference type="RefSeq" id="WP_124393120.1">
    <property type="nucleotide sequence ID" value="NZ_BHYM01000038.1"/>
</dbReference>
<evidence type="ECO:0000256" key="1">
    <source>
        <dbReference type="SAM" id="Coils"/>
    </source>
</evidence>
<reference evidence="3 4" key="1">
    <citation type="submission" date="2018-11" db="EMBL/GenBank/DDBJ databases">
        <title>Microbial catabolism of amino acid.</title>
        <authorList>
            <person name="Hibi M."/>
            <person name="Ogawa J."/>
        </authorList>
    </citation>
    <scope>NUCLEOTIDE SEQUENCE [LARGE SCALE GENOMIC DNA]</scope>
    <source>
        <strain evidence="3 4">C31-06</strain>
    </source>
</reference>
<keyword evidence="4" id="KW-1185">Reference proteome</keyword>
<proteinExistence type="predicted"/>
<organism evidence="3 4">
    <name type="scientific">Rhodococcus wratislaviensis</name>
    <name type="common">Tsukamurella wratislaviensis</name>
    <dbReference type="NCBI Taxonomy" id="44752"/>
    <lineage>
        <taxon>Bacteria</taxon>
        <taxon>Bacillati</taxon>
        <taxon>Actinomycetota</taxon>
        <taxon>Actinomycetes</taxon>
        <taxon>Mycobacteriales</taxon>
        <taxon>Nocardiaceae</taxon>
        <taxon>Rhodococcus</taxon>
    </lineage>
</organism>
<feature type="coiled-coil region" evidence="1">
    <location>
        <begin position="47"/>
        <end position="75"/>
    </location>
</feature>
<name>A0A402CBK1_RHOWR</name>
<dbReference type="AlphaFoldDB" id="A0A402CBK1"/>
<evidence type="ECO:0000256" key="2">
    <source>
        <dbReference type="SAM" id="MobiDB-lite"/>
    </source>
</evidence>
<dbReference type="EMBL" id="BHYM01000038">
    <property type="protein sequence ID" value="GCE40961.1"/>
    <property type="molecule type" value="Genomic_DNA"/>
</dbReference>
<dbReference type="Proteomes" id="UP000287519">
    <property type="component" value="Unassembled WGS sequence"/>
</dbReference>
<gene>
    <name evidence="3" type="ORF">Rhow_004604</name>
</gene>
<protein>
    <submittedName>
        <fullName evidence="3">Uncharacterized protein</fullName>
    </submittedName>
</protein>
<dbReference type="OrthoDB" id="4753605at2"/>
<evidence type="ECO:0000313" key="4">
    <source>
        <dbReference type="Proteomes" id="UP000287519"/>
    </source>
</evidence>